<dbReference type="InterPro" id="IPR018484">
    <property type="entry name" value="FGGY_N"/>
</dbReference>
<dbReference type="Proteomes" id="UP000292881">
    <property type="component" value="Unassembled WGS sequence"/>
</dbReference>
<dbReference type="Pfam" id="PF00370">
    <property type="entry name" value="FGGY_N"/>
    <property type="match status" value="1"/>
</dbReference>
<keyword evidence="5" id="KW-0067">ATP-binding</keyword>
<keyword evidence="3" id="KW-0547">Nucleotide-binding</keyword>
<gene>
    <name evidence="10" type="primary">glpK</name>
    <name evidence="10" type="ORF">ESO86_01410</name>
</gene>
<reference evidence="10 11" key="1">
    <citation type="submission" date="2019-01" db="EMBL/GenBank/DDBJ databases">
        <authorList>
            <person name="Li J."/>
        </authorList>
    </citation>
    <scope>NUCLEOTIDE SEQUENCE [LARGE SCALE GENOMIC DNA]</scope>
    <source>
        <strain evidence="10 11">CGMCC 4.7180</strain>
    </source>
</reference>
<keyword evidence="11" id="KW-1185">Reference proteome</keyword>
<feature type="domain" description="Carbohydrate kinase FGGY N-terminal" evidence="8">
    <location>
        <begin position="5"/>
        <end position="255"/>
    </location>
</feature>
<dbReference type="EMBL" id="SDPL01000009">
    <property type="protein sequence ID" value="RXZ51665.1"/>
    <property type="molecule type" value="Genomic_DNA"/>
</dbReference>
<dbReference type="InterPro" id="IPR043129">
    <property type="entry name" value="ATPase_NBD"/>
</dbReference>
<evidence type="ECO:0000256" key="4">
    <source>
        <dbReference type="ARBA" id="ARBA00022777"/>
    </source>
</evidence>
<keyword evidence="2 7" id="KW-0808">Transferase</keyword>
<dbReference type="InterPro" id="IPR018485">
    <property type="entry name" value="FGGY_C"/>
</dbReference>
<evidence type="ECO:0000259" key="9">
    <source>
        <dbReference type="Pfam" id="PF02782"/>
    </source>
</evidence>
<dbReference type="CDD" id="cd07769">
    <property type="entry name" value="ASKHA_NBD_FGGY_GK"/>
    <property type="match status" value="1"/>
</dbReference>
<accession>A0A4Q2JTK5</accession>
<dbReference type="PROSITE" id="PS00445">
    <property type="entry name" value="FGGY_KINASES_2"/>
    <property type="match status" value="1"/>
</dbReference>
<dbReference type="PIRSF" id="PIRSF000538">
    <property type="entry name" value="GlpK"/>
    <property type="match status" value="1"/>
</dbReference>
<sequence>MSGRYILALDEGSSSARAVLVDEHGETVAESSEPISPIFPRPGWVELDPAELWGALARSIARTMASAGATAADVAAVGLTTHRETSVIWDRATGRPVHNAVMWMSKQTDDIVNGWSAAGLDPEFRRRTGLRNDSYFSAGKVAWLLEHVPGVRADAERGRLAVGTVDTWLLWNLTGGTVHATDPSSASRTALLDLSAARWDEEFCDRLGISTALLPEVRPSDAWFGDLAPGILPGPMTHPVPVRAILGDQQAGLFGQACLGKGSAKNTYGTAGVLTVNVGDRPQVMPGMTSSVAWQFGDRVVYEAEGVVFHSGQTLQWLRDRLGILPHASRSESIAQSVDDNGGVYLVPAFAGLCDPYWDRDVRATIVGLTLDTDAAHVVRAALESMAYQTRDNIDALERGGLRIPELRVDGGAVANDFLCQFQADILGIPVDRPRGVERTALGVAHVAGAGVGMWTLEEIAARWDRDRRFEPRMPSDEREELYDGWRAAVEAARSIPARRRLDAPVPVA</sequence>
<comment type="caution">
    <text evidence="10">The sequence shown here is derived from an EMBL/GenBank/DDBJ whole genome shotgun (WGS) entry which is preliminary data.</text>
</comment>
<evidence type="ECO:0000313" key="10">
    <source>
        <dbReference type="EMBL" id="RXZ51665.1"/>
    </source>
</evidence>
<name>A0A4Q2JTK5_9MICO</name>
<dbReference type="PANTHER" id="PTHR10196">
    <property type="entry name" value="SUGAR KINASE"/>
    <property type="match status" value="1"/>
</dbReference>
<dbReference type="Gene3D" id="3.30.420.40">
    <property type="match status" value="2"/>
</dbReference>
<proteinExistence type="inferred from homology"/>
<evidence type="ECO:0000256" key="3">
    <source>
        <dbReference type="ARBA" id="ARBA00022741"/>
    </source>
</evidence>
<dbReference type="OrthoDB" id="9805576at2"/>
<dbReference type="InterPro" id="IPR000577">
    <property type="entry name" value="Carb_kinase_FGGY"/>
</dbReference>
<dbReference type="GO" id="GO:0004370">
    <property type="term" value="F:glycerol kinase activity"/>
    <property type="evidence" value="ECO:0007669"/>
    <property type="project" value="TreeGrafter"/>
</dbReference>
<dbReference type="PROSITE" id="PS00933">
    <property type="entry name" value="FGGY_KINASES_1"/>
    <property type="match status" value="1"/>
</dbReference>
<dbReference type="RefSeq" id="WP_129233114.1">
    <property type="nucleotide sequence ID" value="NZ_SDPL01000009.1"/>
</dbReference>
<feature type="domain" description="Carbohydrate kinase FGGY C-terminal" evidence="9">
    <location>
        <begin position="265"/>
        <end position="449"/>
    </location>
</feature>
<dbReference type="InterPro" id="IPR018483">
    <property type="entry name" value="Carb_kinase_FGGY_CS"/>
</dbReference>
<dbReference type="SUPFAM" id="SSF53067">
    <property type="entry name" value="Actin-like ATPase domain"/>
    <property type="match status" value="2"/>
</dbReference>
<dbReference type="GO" id="GO:0019563">
    <property type="term" value="P:glycerol catabolic process"/>
    <property type="evidence" value="ECO:0007669"/>
    <property type="project" value="TreeGrafter"/>
</dbReference>
<evidence type="ECO:0000256" key="5">
    <source>
        <dbReference type="ARBA" id="ARBA00022840"/>
    </source>
</evidence>
<evidence type="ECO:0000256" key="6">
    <source>
        <dbReference type="ARBA" id="ARBA00043149"/>
    </source>
</evidence>
<protein>
    <recommendedName>
        <fullName evidence="6">ATP:glycerol 3-phosphotransferase</fullName>
    </recommendedName>
</protein>
<evidence type="ECO:0000256" key="1">
    <source>
        <dbReference type="ARBA" id="ARBA00009156"/>
    </source>
</evidence>
<evidence type="ECO:0000256" key="2">
    <source>
        <dbReference type="ARBA" id="ARBA00022679"/>
    </source>
</evidence>
<comment type="similarity">
    <text evidence="1 7">Belongs to the FGGY kinase family.</text>
</comment>
<evidence type="ECO:0000313" key="11">
    <source>
        <dbReference type="Proteomes" id="UP000292881"/>
    </source>
</evidence>
<dbReference type="NCBIfam" id="NF000756">
    <property type="entry name" value="PRK00047.1"/>
    <property type="match status" value="1"/>
</dbReference>
<evidence type="ECO:0000259" key="8">
    <source>
        <dbReference type="Pfam" id="PF00370"/>
    </source>
</evidence>
<dbReference type="GO" id="GO:0005829">
    <property type="term" value="C:cytosol"/>
    <property type="evidence" value="ECO:0007669"/>
    <property type="project" value="TreeGrafter"/>
</dbReference>
<keyword evidence="4 7" id="KW-0418">Kinase</keyword>
<dbReference type="PANTHER" id="PTHR10196:SF69">
    <property type="entry name" value="GLYCEROL KINASE"/>
    <property type="match status" value="1"/>
</dbReference>
<dbReference type="Pfam" id="PF02782">
    <property type="entry name" value="FGGY_C"/>
    <property type="match status" value="1"/>
</dbReference>
<dbReference type="AlphaFoldDB" id="A0A4Q2JTK5"/>
<evidence type="ECO:0000256" key="7">
    <source>
        <dbReference type="RuleBase" id="RU003733"/>
    </source>
</evidence>
<dbReference type="GO" id="GO:0005524">
    <property type="term" value="F:ATP binding"/>
    <property type="evidence" value="ECO:0007669"/>
    <property type="project" value="UniProtKB-KW"/>
</dbReference>
<organism evidence="10 11">
    <name type="scientific">Agromyces binzhouensis</name>
    <dbReference type="NCBI Taxonomy" id="1817495"/>
    <lineage>
        <taxon>Bacteria</taxon>
        <taxon>Bacillati</taxon>
        <taxon>Actinomycetota</taxon>
        <taxon>Actinomycetes</taxon>
        <taxon>Micrococcales</taxon>
        <taxon>Microbacteriaceae</taxon>
        <taxon>Agromyces</taxon>
    </lineage>
</organism>